<evidence type="ECO:0000313" key="4">
    <source>
        <dbReference type="Proteomes" id="UP000735874"/>
    </source>
</evidence>
<proteinExistence type="predicted"/>
<dbReference type="AlphaFoldDB" id="A0A8T0YFE3"/>
<accession>A0A8T0YFE3</accession>
<evidence type="ECO:0000256" key="1">
    <source>
        <dbReference type="SAM" id="MobiDB-lite"/>
    </source>
</evidence>
<dbReference type="InterPro" id="IPR008906">
    <property type="entry name" value="HATC_C_dom"/>
</dbReference>
<dbReference type="EMBL" id="RCMG01000843">
    <property type="protein sequence ID" value="KAG2845203.1"/>
    <property type="molecule type" value="Genomic_DNA"/>
</dbReference>
<evidence type="ECO:0000313" key="3">
    <source>
        <dbReference type="EMBL" id="KAG2845203.1"/>
    </source>
</evidence>
<dbReference type="VEuPathDB" id="FungiDB:PC110_g22478"/>
<feature type="domain" description="HAT C-terminal dimerisation" evidence="2">
    <location>
        <begin position="27"/>
        <end position="115"/>
    </location>
</feature>
<sequence>MRLEAEFATRPNRPQVTNHRDRRAEEELDRWLEDPVDVERDGTGAAKENVLEFWRRLEYQGDYRIIPKAVRVLFAMPSSSCQIERDFGISGNMVTPQRTSLADHNLDMCSFLNRNEDFVDLLQCEAIPKGEHHLHTPKSFVYAVDEDRDVGLEDMPSDLLAEFMSSTSLGDEWGGNTRTLNVKSVRPSCDGCCEQHFFRHRHPLYHSGPAVSPAAATQHVAVAALIKTVETAAPKALTTGPKCAEDVAATTRMPMCWLCYARCPTWWGPRGSSRPSAKCISAWSRTPTCCPWTARTRCAVPVEDLAGGRRSRRLVEGDYNLLLETPQRSEPRAALGRRVGGYSRPECGAGAAGSAVPRKTLTKEIKSVVDLHLELQRLQHWPDSCGDSEVVLCLVATARTRSVAASAYWRCVTG</sequence>
<comment type="caution">
    <text evidence="3">The sequence shown here is derived from an EMBL/GenBank/DDBJ whole genome shotgun (WGS) entry which is preliminary data.</text>
</comment>
<dbReference type="Proteomes" id="UP000735874">
    <property type="component" value="Unassembled WGS sequence"/>
</dbReference>
<feature type="region of interest" description="Disordered" evidence="1">
    <location>
        <begin position="1"/>
        <end position="23"/>
    </location>
</feature>
<dbReference type="VEuPathDB" id="FungiDB:PC110_g23520"/>
<name>A0A8T0YFE3_9STRA</name>
<reference evidence="3" key="1">
    <citation type="submission" date="2018-10" db="EMBL/GenBank/DDBJ databases">
        <title>Effector identification in a new, highly contiguous assembly of the strawberry crown rot pathogen Phytophthora cactorum.</title>
        <authorList>
            <person name="Armitage A.D."/>
            <person name="Nellist C.F."/>
            <person name="Bates H."/>
            <person name="Vickerstaff R.J."/>
            <person name="Harrison R.J."/>
        </authorList>
    </citation>
    <scope>NUCLEOTIDE SEQUENCE</scope>
    <source>
        <strain evidence="3">15-7</strain>
    </source>
</reference>
<dbReference type="Pfam" id="PF05699">
    <property type="entry name" value="Dimer_Tnp_hAT"/>
    <property type="match status" value="1"/>
</dbReference>
<protein>
    <recommendedName>
        <fullName evidence="2">HAT C-terminal dimerisation domain-containing protein</fullName>
    </recommendedName>
</protein>
<dbReference type="GO" id="GO:0046983">
    <property type="term" value="F:protein dimerization activity"/>
    <property type="evidence" value="ECO:0007669"/>
    <property type="project" value="InterPro"/>
</dbReference>
<evidence type="ECO:0000259" key="2">
    <source>
        <dbReference type="Pfam" id="PF05699"/>
    </source>
</evidence>
<dbReference type="InterPro" id="IPR012337">
    <property type="entry name" value="RNaseH-like_sf"/>
</dbReference>
<gene>
    <name evidence="3" type="ORF">PC113_g18244</name>
</gene>
<organism evidence="3 4">
    <name type="scientific">Phytophthora cactorum</name>
    <dbReference type="NCBI Taxonomy" id="29920"/>
    <lineage>
        <taxon>Eukaryota</taxon>
        <taxon>Sar</taxon>
        <taxon>Stramenopiles</taxon>
        <taxon>Oomycota</taxon>
        <taxon>Peronosporomycetes</taxon>
        <taxon>Peronosporales</taxon>
        <taxon>Peronosporaceae</taxon>
        <taxon>Phytophthora</taxon>
    </lineage>
</organism>
<dbReference type="SUPFAM" id="SSF53098">
    <property type="entry name" value="Ribonuclease H-like"/>
    <property type="match status" value="1"/>
</dbReference>